<proteinExistence type="predicted"/>
<dbReference type="EMBL" id="GGFL01009474">
    <property type="protein sequence ID" value="MBW73652.1"/>
    <property type="molecule type" value="Transcribed_RNA"/>
</dbReference>
<sequence>MLVAQQQLRYAPPLRLPLLLLLLLLLRHDLYFTKRHRFVFHVEFNEERNVLVTRVQKVVTKSSIELEQHRPRTVNRDTTKRDRESNTWNSRVSSSSFTYICVLQAGFESSQSYLLKLNMLYICSGGIG</sequence>
<protein>
    <submittedName>
        <fullName evidence="1">Putative secreted protein</fullName>
    </submittedName>
</protein>
<dbReference type="AlphaFoldDB" id="A0A2M4D7U6"/>
<evidence type="ECO:0000313" key="1">
    <source>
        <dbReference type="EMBL" id="MBW73652.1"/>
    </source>
</evidence>
<name>A0A2M4D7U6_ANODA</name>
<organism evidence="1">
    <name type="scientific">Anopheles darlingi</name>
    <name type="common">Mosquito</name>
    <dbReference type="NCBI Taxonomy" id="43151"/>
    <lineage>
        <taxon>Eukaryota</taxon>
        <taxon>Metazoa</taxon>
        <taxon>Ecdysozoa</taxon>
        <taxon>Arthropoda</taxon>
        <taxon>Hexapoda</taxon>
        <taxon>Insecta</taxon>
        <taxon>Pterygota</taxon>
        <taxon>Neoptera</taxon>
        <taxon>Endopterygota</taxon>
        <taxon>Diptera</taxon>
        <taxon>Nematocera</taxon>
        <taxon>Culicoidea</taxon>
        <taxon>Culicidae</taxon>
        <taxon>Anophelinae</taxon>
        <taxon>Anopheles</taxon>
    </lineage>
</organism>
<accession>A0A2M4D7U6</accession>
<reference evidence="1" key="1">
    <citation type="submission" date="2018-01" db="EMBL/GenBank/DDBJ databases">
        <title>An insight into the sialome of Amazonian anophelines.</title>
        <authorList>
            <person name="Ribeiro J.M."/>
            <person name="Scarpassa V."/>
            <person name="Calvo E."/>
        </authorList>
    </citation>
    <scope>NUCLEOTIDE SEQUENCE</scope>
</reference>